<evidence type="ECO:0000313" key="2">
    <source>
        <dbReference type="Proteomes" id="UP001153321"/>
    </source>
</evidence>
<accession>A0A9P0IDN7</accession>
<gene>
    <name evidence="1" type="ORF">SPLIT_LOCUS11022</name>
</gene>
<evidence type="ECO:0000313" key="1">
    <source>
        <dbReference type="EMBL" id="CAH1645670.1"/>
    </source>
</evidence>
<dbReference type="AlphaFoldDB" id="A0A9P0IDN7"/>
<dbReference type="PROSITE" id="PS51257">
    <property type="entry name" value="PROKAR_LIPOPROTEIN"/>
    <property type="match status" value="1"/>
</dbReference>
<dbReference type="EMBL" id="LR824537">
    <property type="protein sequence ID" value="CAH1645670.1"/>
    <property type="molecule type" value="Genomic_DNA"/>
</dbReference>
<reference evidence="1" key="1">
    <citation type="submission" date="2022-02" db="EMBL/GenBank/DDBJ databases">
        <authorList>
            <person name="King R."/>
        </authorList>
    </citation>
    <scope>NUCLEOTIDE SEQUENCE</scope>
</reference>
<proteinExistence type="predicted"/>
<protein>
    <submittedName>
        <fullName evidence="1">Uncharacterized protein</fullName>
    </submittedName>
</protein>
<sequence length="93" mass="10521">MELVRSGHSVSPHVVVLGCELYQEGAAGSALCGQRCSANARASSQAQAFYSKRAVKRRRTYSRFVCLALRRMKSVEFRSGWLIVWIIEKWISK</sequence>
<keyword evidence="2" id="KW-1185">Reference proteome</keyword>
<dbReference type="Proteomes" id="UP001153321">
    <property type="component" value="Chromosome 6"/>
</dbReference>
<organism evidence="1 2">
    <name type="scientific">Spodoptera littoralis</name>
    <name type="common">Egyptian cotton leafworm</name>
    <dbReference type="NCBI Taxonomy" id="7109"/>
    <lineage>
        <taxon>Eukaryota</taxon>
        <taxon>Metazoa</taxon>
        <taxon>Ecdysozoa</taxon>
        <taxon>Arthropoda</taxon>
        <taxon>Hexapoda</taxon>
        <taxon>Insecta</taxon>
        <taxon>Pterygota</taxon>
        <taxon>Neoptera</taxon>
        <taxon>Endopterygota</taxon>
        <taxon>Lepidoptera</taxon>
        <taxon>Glossata</taxon>
        <taxon>Ditrysia</taxon>
        <taxon>Noctuoidea</taxon>
        <taxon>Noctuidae</taxon>
        <taxon>Amphipyrinae</taxon>
        <taxon>Spodoptera</taxon>
    </lineage>
</organism>
<name>A0A9P0IDN7_SPOLI</name>